<feature type="domain" description="RagB/SusD" evidence="6">
    <location>
        <begin position="269"/>
        <end position="524"/>
    </location>
</feature>
<dbReference type="Pfam" id="PF07980">
    <property type="entry name" value="SusD_RagB"/>
    <property type="match status" value="1"/>
</dbReference>
<comment type="similarity">
    <text evidence="2">Belongs to the SusD family.</text>
</comment>
<organism evidence="8 9">
    <name type="scientific">Fodinibius sediminis</name>
    <dbReference type="NCBI Taxonomy" id="1214077"/>
    <lineage>
        <taxon>Bacteria</taxon>
        <taxon>Pseudomonadati</taxon>
        <taxon>Balneolota</taxon>
        <taxon>Balneolia</taxon>
        <taxon>Balneolales</taxon>
        <taxon>Balneolaceae</taxon>
        <taxon>Fodinibius</taxon>
    </lineage>
</organism>
<evidence type="ECO:0000256" key="5">
    <source>
        <dbReference type="ARBA" id="ARBA00023237"/>
    </source>
</evidence>
<name>A0A521EAV0_9BACT</name>
<dbReference type="InterPro" id="IPR012944">
    <property type="entry name" value="SusD_RagB_dom"/>
</dbReference>
<dbReference type="InterPro" id="IPR033985">
    <property type="entry name" value="SusD-like_N"/>
</dbReference>
<reference evidence="8 9" key="1">
    <citation type="submission" date="2017-05" db="EMBL/GenBank/DDBJ databases">
        <authorList>
            <person name="Varghese N."/>
            <person name="Submissions S."/>
        </authorList>
    </citation>
    <scope>NUCLEOTIDE SEQUENCE [LARGE SCALE GENOMIC DNA]</scope>
    <source>
        <strain evidence="8 9">DSM 21194</strain>
    </source>
</reference>
<dbReference type="CDD" id="cd08977">
    <property type="entry name" value="SusD"/>
    <property type="match status" value="1"/>
</dbReference>
<evidence type="ECO:0000256" key="4">
    <source>
        <dbReference type="ARBA" id="ARBA00023136"/>
    </source>
</evidence>
<protein>
    <submittedName>
        <fullName evidence="8">RagB/SusD domain-containing protein</fullName>
    </submittedName>
</protein>
<dbReference type="Gene3D" id="1.25.40.390">
    <property type="match status" value="1"/>
</dbReference>
<evidence type="ECO:0000256" key="1">
    <source>
        <dbReference type="ARBA" id="ARBA00004442"/>
    </source>
</evidence>
<evidence type="ECO:0000313" key="8">
    <source>
        <dbReference type="EMBL" id="SMO81049.1"/>
    </source>
</evidence>
<keyword evidence="3" id="KW-0732">Signal</keyword>
<dbReference type="Proteomes" id="UP000317593">
    <property type="component" value="Unassembled WGS sequence"/>
</dbReference>
<dbReference type="GO" id="GO:0009279">
    <property type="term" value="C:cell outer membrane"/>
    <property type="evidence" value="ECO:0007669"/>
    <property type="project" value="UniProtKB-SubCell"/>
</dbReference>
<dbReference type="EMBL" id="FXTH01000014">
    <property type="protein sequence ID" value="SMO81049.1"/>
    <property type="molecule type" value="Genomic_DNA"/>
</dbReference>
<evidence type="ECO:0000256" key="2">
    <source>
        <dbReference type="ARBA" id="ARBA00006275"/>
    </source>
</evidence>
<proteinExistence type="inferred from homology"/>
<dbReference type="SUPFAM" id="SSF48452">
    <property type="entry name" value="TPR-like"/>
    <property type="match status" value="1"/>
</dbReference>
<keyword evidence="9" id="KW-1185">Reference proteome</keyword>
<accession>A0A521EAV0</accession>
<sequence length="524" mass="59561">MSAKLKEGNIMKNFINILAVIIVALGLFSCEDFLNVTPEDRITNEMFWENQEDAQMALMGIYSVLQDNGVYGYGGGNDAKSSNAHQWAHWEGKQLQIGNGTVTPDIGGNVLGRWTDSYRGINRVNVFLENIDNVEGISESAKETMIGEAYFLRGVFYALLANSYGGVPVFTNPITAEEARSLTRATLEETWNQVHSDYDKAIARLNQDAPQAGRATLGAAYGMKMRAYLYQRDWDKVIEYADTIIDMNKYGLFHSYEGLFQVENEHNEEVIFNVEFMEGPRGQGSIFDRYWQPQNLENGINGSNSVAPIQHLVDAYGTLDGSQVDPENPYENRDPRLDFTILRPGAYFQGQLYPDELQNHTGQQVGFGIRKYTIEGDVTQWESPLNFIVLRYADVLLSKAEALIEKDNPNIAEAVRLINRIRTERDDVSMPSLSTSLSLDEARVKLRHERRIEFALEGLYWADEKRWDMIDDFRDDLYPIEVRSRDGGLIDTKFEGGFDSMYNRYPIPESEISLNPDLEQNPGY</sequence>
<keyword evidence="5" id="KW-0998">Cell outer membrane</keyword>
<comment type="subcellular location">
    <subcellularLocation>
        <location evidence="1">Cell outer membrane</location>
    </subcellularLocation>
</comment>
<evidence type="ECO:0000313" key="9">
    <source>
        <dbReference type="Proteomes" id="UP000317593"/>
    </source>
</evidence>
<feature type="domain" description="SusD-like N-terminal" evidence="7">
    <location>
        <begin position="32"/>
        <end position="229"/>
    </location>
</feature>
<dbReference type="AlphaFoldDB" id="A0A521EAV0"/>
<evidence type="ECO:0000259" key="7">
    <source>
        <dbReference type="Pfam" id="PF14322"/>
    </source>
</evidence>
<keyword evidence="4" id="KW-0472">Membrane</keyword>
<evidence type="ECO:0000256" key="3">
    <source>
        <dbReference type="ARBA" id="ARBA00022729"/>
    </source>
</evidence>
<gene>
    <name evidence="8" type="ORF">SAMN06265218_11465</name>
</gene>
<dbReference type="PROSITE" id="PS51257">
    <property type="entry name" value="PROKAR_LIPOPROTEIN"/>
    <property type="match status" value="1"/>
</dbReference>
<dbReference type="Pfam" id="PF14322">
    <property type="entry name" value="SusD-like_3"/>
    <property type="match status" value="1"/>
</dbReference>
<dbReference type="InterPro" id="IPR011990">
    <property type="entry name" value="TPR-like_helical_dom_sf"/>
</dbReference>
<dbReference type="RefSeq" id="WP_221930071.1">
    <property type="nucleotide sequence ID" value="NZ_FXTH01000014.1"/>
</dbReference>
<evidence type="ECO:0000259" key="6">
    <source>
        <dbReference type="Pfam" id="PF07980"/>
    </source>
</evidence>